<dbReference type="EMBL" id="MT142318">
    <property type="protein sequence ID" value="QJA78064.1"/>
    <property type="molecule type" value="Genomic_DNA"/>
</dbReference>
<sequence>MASAGPNSPSTLVSDSTIGTEVWANPTNASASDNSYATASLAINEISEYLMATNFGFSLPSDASVTGIYVEVERNAFAGAYQPFVKDYSVRLVKGGTIQGSDYADTGIYWPASDTYKGYGGSSNLWGLTWDYTDINANDFGIVVSCKEMNVRVTTAYIDHIRITVDFSSLSVAGIDTVILERKTKGVFRGIKRGVN</sequence>
<evidence type="ECO:0000313" key="1">
    <source>
        <dbReference type="EMBL" id="QJA78064.1"/>
    </source>
</evidence>
<name>A0A6M3K8K2_9ZZZZ</name>
<proteinExistence type="predicted"/>
<accession>A0A6M3K8K2</accession>
<gene>
    <name evidence="1" type="ORF">MM415A01144_0014</name>
</gene>
<protein>
    <submittedName>
        <fullName evidence="1">Uncharacterized protein</fullName>
    </submittedName>
</protein>
<dbReference type="AlphaFoldDB" id="A0A6M3K8K2"/>
<reference evidence="1" key="1">
    <citation type="submission" date="2020-03" db="EMBL/GenBank/DDBJ databases">
        <title>The deep terrestrial virosphere.</title>
        <authorList>
            <person name="Holmfeldt K."/>
            <person name="Nilsson E."/>
            <person name="Simone D."/>
            <person name="Lopez-Fernandez M."/>
            <person name="Wu X."/>
            <person name="de Brujin I."/>
            <person name="Lundin D."/>
            <person name="Andersson A."/>
            <person name="Bertilsson S."/>
            <person name="Dopson M."/>
        </authorList>
    </citation>
    <scope>NUCLEOTIDE SEQUENCE</scope>
    <source>
        <strain evidence="1">MM415A01144</strain>
    </source>
</reference>
<organism evidence="1">
    <name type="scientific">viral metagenome</name>
    <dbReference type="NCBI Taxonomy" id="1070528"/>
    <lineage>
        <taxon>unclassified sequences</taxon>
        <taxon>metagenomes</taxon>
        <taxon>organismal metagenomes</taxon>
    </lineage>
</organism>